<name>A0A9P6HFI0_9AGAM</name>
<dbReference type="AlphaFoldDB" id="A0A9P6HFI0"/>
<evidence type="ECO:0000313" key="4">
    <source>
        <dbReference type="Proteomes" id="UP000736335"/>
    </source>
</evidence>
<dbReference type="Pfam" id="PF20236">
    <property type="entry name" value="DUF6593"/>
    <property type="match status" value="1"/>
</dbReference>
<protein>
    <recommendedName>
        <fullName evidence="2">DUF6593 domain-containing protein</fullName>
    </recommendedName>
</protein>
<feature type="region of interest" description="Disordered" evidence="1">
    <location>
        <begin position="32"/>
        <end position="88"/>
    </location>
</feature>
<dbReference type="EMBL" id="WIUZ02000008">
    <property type="protein sequence ID" value="KAF9784309.1"/>
    <property type="molecule type" value="Genomic_DNA"/>
</dbReference>
<reference evidence="3" key="2">
    <citation type="submission" date="2020-11" db="EMBL/GenBank/DDBJ databases">
        <authorList>
            <consortium name="DOE Joint Genome Institute"/>
            <person name="Kuo A."/>
            <person name="Miyauchi S."/>
            <person name="Kiss E."/>
            <person name="Drula E."/>
            <person name="Kohler A."/>
            <person name="Sanchez-Garcia M."/>
            <person name="Andreopoulos B."/>
            <person name="Barry K.W."/>
            <person name="Bonito G."/>
            <person name="Buee M."/>
            <person name="Carver A."/>
            <person name="Chen C."/>
            <person name="Cichocki N."/>
            <person name="Clum A."/>
            <person name="Culley D."/>
            <person name="Crous P.W."/>
            <person name="Fauchery L."/>
            <person name="Girlanda M."/>
            <person name="Hayes R."/>
            <person name="Keri Z."/>
            <person name="Labutti K."/>
            <person name="Lipzen A."/>
            <person name="Lombard V."/>
            <person name="Magnuson J."/>
            <person name="Maillard F."/>
            <person name="Morin E."/>
            <person name="Murat C."/>
            <person name="Nolan M."/>
            <person name="Ohm R."/>
            <person name="Pangilinan J."/>
            <person name="Pereira M."/>
            <person name="Perotto S."/>
            <person name="Peter M."/>
            <person name="Riley R."/>
            <person name="Sitrit Y."/>
            <person name="Stielow B."/>
            <person name="Szollosi G."/>
            <person name="Zifcakova L."/>
            <person name="Stursova M."/>
            <person name="Spatafora J.W."/>
            <person name="Tedersoo L."/>
            <person name="Vaario L.-M."/>
            <person name="Yamada A."/>
            <person name="Yan M."/>
            <person name="Wang P."/>
            <person name="Xu J."/>
            <person name="Bruns T."/>
            <person name="Baldrian P."/>
            <person name="Vilgalys R."/>
            <person name="Henrissat B."/>
            <person name="Grigoriev I.V."/>
            <person name="Hibbett D."/>
            <person name="Nagy L.G."/>
            <person name="Martin F.M."/>
        </authorList>
    </citation>
    <scope>NUCLEOTIDE SEQUENCE</scope>
    <source>
        <strain evidence="3">UH-Tt-Lm1</strain>
    </source>
</reference>
<keyword evidence="4" id="KW-1185">Reference proteome</keyword>
<evidence type="ECO:0000259" key="2">
    <source>
        <dbReference type="Pfam" id="PF20236"/>
    </source>
</evidence>
<evidence type="ECO:0000313" key="3">
    <source>
        <dbReference type="EMBL" id="KAF9784309.1"/>
    </source>
</evidence>
<comment type="caution">
    <text evidence="3">The sequence shown here is derived from an EMBL/GenBank/DDBJ whole genome shotgun (WGS) entry which is preliminary data.</text>
</comment>
<accession>A0A9P6HFI0</accession>
<dbReference type="OrthoDB" id="3360976at2759"/>
<feature type="compositionally biased region" description="Acidic residues" evidence="1">
    <location>
        <begin position="78"/>
        <end position="88"/>
    </location>
</feature>
<organism evidence="3 4">
    <name type="scientific">Thelephora terrestris</name>
    <dbReference type="NCBI Taxonomy" id="56493"/>
    <lineage>
        <taxon>Eukaryota</taxon>
        <taxon>Fungi</taxon>
        <taxon>Dikarya</taxon>
        <taxon>Basidiomycota</taxon>
        <taxon>Agaricomycotina</taxon>
        <taxon>Agaricomycetes</taxon>
        <taxon>Thelephorales</taxon>
        <taxon>Thelephoraceae</taxon>
        <taxon>Thelephora</taxon>
    </lineage>
</organism>
<dbReference type="InterPro" id="IPR046528">
    <property type="entry name" value="DUF6593"/>
</dbReference>
<gene>
    <name evidence="3" type="ORF">BJ322DRAFT_1109032</name>
</gene>
<dbReference type="Proteomes" id="UP000736335">
    <property type="component" value="Unassembled WGS sequence"/>
</dbReference>
<sequence>MHGCTLSLSRDAPLRTSLIDEATGQAVYEIDTSQKLLSTPTTKIRKLDPAARPHPHSGDVGSGSDENTTDTKHGSVGTEEDEPGMELPETSDEMARIYWKFISDRIIFRGKITTQREFLPECGKMKGSYKFTGPDGVEYRWAMGVMGANYPKLVTMDEKKTVIAQFHRAHYFTKKQNARLQVEPSAMHMLDHIVLTFTYVESKRRERETQMTASTAGAI</sequence>
<feature type="domain" description="DUF6593" evidence="2">
    <location>
        <begin position="12"/>
        <end position="206"/>
    </location>
</feature>
<proteinExistence type="predicted"/>
<feature type="compositionally biased region" description="Polar residues" evidence="1">
    <location>
        <begin position="32"/>
        <end position="42"/>
    </location>
</feature>
<reference evidence="3" key="1">
    <citation type="journal article" date="2020" name="Nat. Commun.">
        <title>Large-scale genome sequencing of mycorrhizal fungi provides insights into the early evolution of symbiotic traits.</title>
        <authorList>
            <person name="Miyauchi S."/>
            <person name="Kiss E."/>
            <person name="Kuo A."/>
            <person name="Drula E."/>
            <person name="Kohler A."/>
            <person name="Sanchez-Garcia M."/>
            <person name="Morin E."/>
            <person name="Andreopoulos B."/>
            <person name="Barry K.W."/>
            <person name="Bonito G."/>
            <person name="Buee M."/>
            <person name="Carver A."/>
            <person name="Chen C."/>
            <person name="Cichocki N."/>
            <person name="Clum A."/>
            <person name="Culley D."/>
            <person name="Crous P.W."/>
            <person name="Fauchery L."/>
            <person name="Girlanda M."/>
            <person name="Hayes R.D."/>
            <person name="Keri Z."/>
            <person name="LaButti K."/>
            <person name="Lipzen A."/>
            <person name="Lombard V."/>
            <person name="Magnuson J."/>
            <person name="Maillard F."/>
            <person name="Murat C."/>
            <person name="Nolan M."/>
            <person name="Ohm R.A."/>
            <person name="Pangilinan J."/>
            <person name="Pereira M.F."/>
            <person name="Perotto S."/>
            <person name="Peter M."/>
            <person name="Pfister S."/>
            <person name="Riley R."/>
            <person name="Sitrit Y."/>
            <person name="Stielow J.B."/>
            <person name="Szollosi G."/>
            <person name="Zifcakova L."/>
            <person name="Stursova M."/>
            <person name="Spatafora J.W."/>
            <person name="Tedersoo L."/>
            <person name="Vaario L.M."/>
            <person name="Yamada A."/>
            <person name="Yan M."/>
            <person name="Wang P."/>
            <person name="Xu J."/>
            <person name="Bruns T."/>
            <person name="Baldrian P."/>
            <person name="Vilgalys R."/>
            <person name="Dunand C."/>
            <person name="Henrissat B."/>
            <person name="Grigoriev I.V."/>
            <person name="Hibbett D."/>
            <person name="Nagy L.G."/>
            <person name="Martin F.M."/>
        </authorList>
    </citation>
    <scope>NUCLEOTIDE SEQUENCE</scope>
    <source>
        <strain evidence="3">UH-Tt-Lm1</strain>
    </source>
</reference>
<evidence type="ECO:0000256" key="1">
    <source>
        <dbReference type="SAM" id="MobiDB-lite"/>
    </source>
</evidence>